<feature type="signal peptide" evidence="6">
    <location>
        <begin position="1"/>
        <end position="18"/>
    </location>
</feature>
<dbReference type="InterPro" id="IPR008758">
    <property type="entry name" value="Peptidase_S28"/>
</dbReference>
<dbReference type="GO" id="GO:0070008">
    <property type="term" value="F:serine-type exopeptidase activity"/>
    <property type="evidence" value="ECO:0007669"/>
    <property type="project" value="InterPro"/>
</dbReference>
<dbReference type="InterPro" id="IPR042269">
    <property type="entry name" value="Ser_carbopepase_S28_SKS"/>
</dbReference>
<evidence type="ECO:0000256" key="4">
    <source>
        <dbReference type="ARBA" id="ARBA00022801"/>
    </source>
</evidence>
<keyword evidence="2" id="KW-0645">Protease</keyword>
<organism evidence="7">
    <name type="scientific">Oppiella nova</name>
    <dbReference type="NCBI Taxonomy" id="334625"/>
    <lineage>
        <taxon>Eukaryota</taxon>
        <taxon>Metazoa</taxon>
        <taxon>Ecdysozoa</taxon>
        <taxon>Arthropoda</taxon>
        <taxon>Chelicerata</taxon>
        <taxon>Arachnida</taxon>
        <taxon>Acari</taxon>
        <taxon>Acariformes</taxon>
        <taxon>Sarcoptiformes</taxon>
        <taxon>Oribatida</taxon>
        <taxon>Brachypylina</taxon>
        <taxon>Oppioidea</taxon>
        <taxon>Oppiidae</taxon>
        <taxon>Oppiella</taxon>
    </lineage>
</organism>
<dbReference type="PANTHER" id="PTHR11010:SF117">
    <property type="entry name" value="SERINE PROTEASE 16"/>
    <property type="match status" value="1"/>
</dbReference>
<keyword evidence="8" id="KW-1185">Reference proteome</keyword>
<keyword evidence="4" id="KW-0378">Hydrolase</keyword>
<feature type="chain" id="PRO_5036211246" description="Serine protease K12H4.7" evidence="6">
    <location>
        <begin position="19"/>
        <end position="499"/>
    </location>
</feature>
<sequence length="499" mass="56079">MNLLICILLIINCGLISCGPLFFRGRPLTKHGMLGSPVSTDNVYYNSLKLPEDQWFDQRLDHFNPVETTTWKQRYFINDTFYTKGGPIFLQLGGEGIADPIWVVEGQIAANYAKRFSAMSVLLEHRYYGNSRPTPDMSVENLRYLTSQQALQDAASFIDYLTTKLSLNESQWVVFGGSYSGSLAAWFRAKYPHLVVGAIASSAPIEAIINFKDYLAVVSDSLGQKCDDAIKEATKQLALELEHPMGWKSIEKQFKLCETFNGSVDSDVYNLVSTLAGNIENVVQYNKDNRDFEGAKGTNITIDVVCDVMTNTSVGTTALDRYIKVNDIILEAYNQKCVDFKYDNFVQQMRNTDWKSSAAAGGRQWTYQTCVEYGFFQSSDLTGQPFGPYFPVDFFVQQCADIFGPQFDLQLLQKSVQFTNNFYGGYGLKVRKVLFPNGSIDPWHALGVTKDLGPDSKALYINGTAHCADMYPQSDKDPKQLTDARNTIIKTLEEFLSKQ</sequence>
<name>A0A7R9LL30_9ACAR</name>
<keyword evidence="5" id="KW-0325">Glycoprotein</keyword>
<evidence type="ECO:0000256" key="6">
    <source>
        <dbReference type="SAM" id="SignalP"/>
    </source>
</evidence>
<accession>A0A7R9LL30</accession>
<dbReference type="OrthoDB" id="1735038at2759"/>
<dbReference type="PANTHER" id="PTHR11010">
    <property type="entry name" value="PROTEASE S28 PRO-X CARBOXYPEPTIDASE-RELATED"/>
    <property type="match status" value="1"/>
</dbReference>
<comment type="similarity">
    <text evidence="1">Belongs to the peptidase S28 family.</text>
</comment>
<proteinExistence type="inferred from homology"/>
<dbReference type="Pfam" id="PF05577">
    <property type="entry name" value="Peptidase_S28"/>
    <property type="match status" value="1"/>
</dbReference>
<dbReference type="GO" id="GO:0006508">
    <property type="term" value="P:proteolysis"/>
    <property type="evidence" value="ECO:0007669"/>
    <property type="project" value="UniProtKB-KW"/>
</dbReference>
<dbReference type="Gene3D" id="3.40.50.1820">
    <property type="entry name" value="alpha/beta hydrolase"/>
    <property type="match status" value="1"/>
</dbReference>
<dbReference type="InterPro" id="IPR029058">
    <property type="entry name" value="AB_hydrolase_fold"/>
</dbReference>
<reference evidence="7" key="1">
    <citation type="submission" date="2020-11" db="EMBL/GenBank/DDBJ databases">
        <authorList>
            <person name="Tran Van P."/>
        </authorList>
    </citation>
    <scope>NUCLEOTIDE SEQUENCE</scope>
</reference>
<dbReference type="GO" id="GO:0008239">
    <property type="term" value="F:dipeptidyl-peptidase activity"/>
    <property type="evidence" value="ECO:0007669"/>
    <property type="project" value="TreeGrafter"/>
</dbReference>
<evidence type="ECO:0000256" key="5">
    <source>
        <dbReference type="ARBA" id="ARBA00023180"/>
    </source>
</evidence>
<dbReference type="EMBL" id="OC916035">
    <property type="protein sequence ID" value="CAD7642905.1"/>
    <property type="molecule type" value="Genomic_DNA"/>
</dbReference>
<evidence type="ECO:0000256" key="2">
    <source>
        <dbReference type="ARBA" id="ARBA00022670"/>
    </source>
</evidence>
<gene>
    <name evidence="7" type="ORF">ONB1V03_LOCUS3844</name>
</gene>
<evidence type="ECO:0000256" key="1">
    <source>
        <dbReference type="ARBA" id="ARBA00011079"/>
    </source>
</evidence>
<keyword evidence="3 6" id="KW-0732">Signal</keyword>
<evidence type="ECO:0008006" key="9">
    <source>
        <dbReference type="Google" id="ProtNLM"/>
    </source>
</evidence>
<dbReference type="Gene3D" id="1.20.120.980">
    <property type="entry name" value="Serine carboxypeptidase S28, SKS domain"/>
    <property type="match status" value="1"/>
</dbReference>
<dbReference type="AlphaFoldDB" id="A0A7R9LL30"/>
<dbReference type="SUPFAM" id="SSF53474">
    <property type="entry name" value="alpha/beta-Hydrolases"/>
    <property type="match status" value="1"/>
</dbReference>
<evidence type="ECO:0000256" key="3">
    <source>
        <dbReference type="ARBA" id="ARBA00022729"/>
    </source>
</evidence>
<evidence type="ECO:0000313" key="7">
    <source>
        <dbReference type="EMBL" id="CAD7642905.1"/>
    </source>
</evidence>
<dbReference type="Proteomes" id="UP000728032">
    <property type="component" value="Unassembled WGS sequence"/>
</dbReference>
<dbReference type="FunFam" id="1.20.120.980:FF:000003">
    <property type="entry name" value="Serine protease 16"/>
    <property type="match status" value="1"/>
</dbReference>
<evidence type="ECO:0000313" key="8">
    <source>
        <dbReference type="Proteomes" id="UP000728032"/>
    </source>
</evidence>
<dbReference type="EMBL" id="CAJPVJ010001210">
    <property type="protein sequence ID" value="CAG2164288.1"/>
    <property type="molecule type" value="Genomic_DNA"/>
</dbReference>
<protein>
    <recommendedName>
        <fullName evidence="9">Serine protease K12H4.7</fullName>
    </recommendedName>
</protein>